<dbReference type="EMBL" id="KV426488">
    <property type="protein sequence ID" value="KZV80380.1"/>
    <property type="molecule type" value="Genomic_DNA"/>
</dbReference>
<keyword evidence="2" id="KW-1185">Reference proteome</keyword>
<dbReference type="AlphaFoldDB" id="A0A165BDD8"/>
<dbReference type="Proteomes" id="UP000077266">
    <property type="component" value="Unassembled WGS sequence"/>
</dbReference>
<proteinExistence type="predicted"/>
<evidence type="ECO:0008006" key="3">
    <source>
        <dbReference type="Google" id="ProtNLM"/>
    </source>
</evidence>
<reference evidence="1 2" key="1">
    <citation type="journal article" date="2016" name="Mol. Biol. Evol.">
        <title>Comparative Genomics of Early-Diverging Mushroom-Forming Fungi Provides Insights into the Origins of Lignocellulose Decay Capabilities.</title>
        <authorList>
            <person name="Nagy L.G."/>
            <person name="Riley R."/>
            <person name="Tritt A."/>
            <person name="Adam C."/>
            <person name="Daum C."/>
            <person name="Floudas D."/>
            <person name="Sun H."/>
            <person name="Yadav J.S."/>
            <person name="Pangilinan J."/>
            <person name="Larsson K.H."/>
            <person name="Matsuura K."/>
            <person name="Barry K."/>
            <person name="Labutti K."/>
            <person name="Kuo R."/>
            <person name="Ohm R.A."/>
            <person name="Bhattacharya S.S."/>
            <person name="Shirouzu T."/>
            <person name="Yoshinaga Y."/>
            <person name="Martin F.M."/>
            <person name="Grigoriev I.V."/>
            <person name="Hibbett D.S."/>
        </authorList>
    </citation>
    <scope>NUCLEOTIDE SEQUENCE [LARGE SCALE GENOMIC DNA]</scope>
    <source>
        <strain evidence="1 2">HHB12029</strain>
    </source>
</reference>
<dbReference type="STRING" id="1314781.A0A165BDD8"/>
<dbReference type="InParanoid" id="A0A165BDD8"/>
<protein>
    <recommendedName>
        <fullName evidence="3">Reverse transcriptase zinc-binding domain-containing protein</fullName>
    </recommendedName>
</protein>
<sequence>IIKAAEKISPSRRLFIITNSKGAVKKLTLLAARNEQRGWLDYPDNADVFRHAIAVLRSRAAETTLACVTKKHHRPETVLMEATSRRAMTAARDVASGRAVPADLEKYDAPGAQLHGITQKTAHEVIKQIRAHATPERRRTRVNLNTVKTAVQRQNGSAPTEDQIWAAIKSRDLSRNVRNFLWKALHSGHKIGGYFTHMPAPWCDYAACPLCNTTEDLQHILFACASRERETIWQLASNFVADRLGPWPVLDLGSVLGCMLLEFSPDDNPTCGLTRAMRIIISESAFLIWKIRCERRIEYEDNLDDSPSKEEITGRWHTAINARISHDRHLTNRRRYKGKALDEDLVLNTWDGLLELPENVPANWI</sequence>
<feature type="non-terminal residue" evidence="1">
    <location>
        <position position="1"/>
    </location>
</feature>
<feature type="non-terminal residue" evidence="1">
    <location>
        <position position="365"/>
    </location>
</feature>
<evidence type="ECO:0000313" key="2">
    <source>
        <dbReference type="Proteomes" id="UP000077266"/>
    </source>
</evidence>
<name>A0A165BDD8_EXIGL</name>
<accession>A0A165BDD8</accession>
<organism evidence="1 2">
    <name type="scientific">Exidia glandulosa HHB12029</name>
    <dbReference type="NCBI Taxonomy" id="1314781"/>
    <lineage>
        <taxon>Eukaryota</taxon>
        <taxon>Fungi</taxon>
        <taxon>Dikarya</taxon>
        <taxon>Basidiomycota</taxon>
        <taxon>Agaricomycotina</taxon>
        <taxon>Agaricomycetes</taxon>
        <taxon>Auriculariales</taxon>
        <taxon>Exidiaceae</taxon>
        <taxon>Exidia</taxon>
    </lineage>
</organism>
<gene>
    <name evidence="1" type="ORF">EXIGLDRAFT_596173</name>
</gene>
<evidence type="ECO:0000313" key="1">
    <source>
        <dbReference type="EMBL" id="KZV80380.1"/>
    </source>
</evidence>